<dbReference type="RefSeq" id="WP_046725117.1">
    <property type="nucleotide sequence ID" value="NZ_CP009922.3"/>
</dbReference>
<evidence type="ECO:0000313" key="2">
    <source>
        <dbReference type="Proteomes" id="UP000034034"/>
    </source>
</evidence>
<gene>
    <name evidence="1" type="ORF">SXIM_49000</name>
</gene>
<accession>A0A0F7G0S7</accession>
<sequence>MTSVSPTSPVTADDLELIVRLAIRTLGEAPDDAWGRTAGELDWDCWETAEHLADDFFAYAVQLGPAAPPQNHYVPFAARQTRPGAPHQSIYADRAAGPAGLLQVLEASGALLVAMVRTADPGLRAYHPMGLADPEGWAAMGLVEALAHTHDLAAGLGLDWRPPAGVCARALHRLFPDAPRDTDPWPTLLWATGRGTLPGRPRRTEWRWHAAPAD</sequence>
<dbReference type="AlphaFoldDB" id="A0A0F7G0S7"/>
<dbReference type="SUPFAM" id="SSF109854">
    <property type="entry name" value="DinB/YfiT-like putative metalloenzymes"/>
    <property type="match status" value="1"/>
</dbReference>
<dbReference type="InterPro" id="IPR034660">
    <property type="entry name" value="DinB/YfiT-like"/>
</dbReference>
<dbReference type="Proteomes" id="UP000034034">
    <property type="component" value="Chromosome"/>
</dbReference>
<protein>
    <recommendedName>
        <fullName evidence="3">Mycothiol-dependent maleylpyruvate isomerase metal-binding domain-containing protein</fullName>
    </recommendedName>
</protein>
<dbReference type="PATRIC" id="fig|408015.6.peg.4962"/>
<keyword evidence="2" id="KW-1185">Reference proteome</keyword>
<evidence type="ECO:0008006" key="3">
    <source>
        <dbReference type="Google" id="ProtNLM"/>
    </source>
</evidence>
<dbReference type="STRING" id="408015.SXIM_49000"/>
<name>A0A0F7G0S7_9ACTN</name>
<organism evidence="1 2">
    <name type="scientific">Streptomyces xiamenensis</name>
    <dbReference type="NCBI Taxonomy" id="408015"/>
    <lineage>
        <taxon>Bacteria</taxon>
        <taxon>Bacillati</taxon>
        <taxon>Actinomycetota</taxon>
        <taxon>Actinomycetes</taxon>
        <taxon>Kitasatosporales</taxon>
        <taxon>Streptomycetaceae</taxon>
        <taxon>Streptomyces</taxon>
    </lineage>
</organism>
<proteinExistence type="predicted"/>
<dbReference type="EMBL" id="CP009922">
    <property type="protein sequence ID" value="AKG46284.1"/>
    <property type="molecule type" value="Genomic_DNA"/>
</dbReference>
<dbReference type="HOGENOM" id="CLU_107588_0_0_11"/>
<dbReference type="KEGG" id="sxi:SXIM_49000"/>
<evidence type="ECO:0000313" key="1">
    <source>
        <dbReference type="EMBL" id="AKG46284.1"/>
    </source>
</evidence>
<reference evidence="1" key="1">
    <citation type="submission" date="2019-08" db="EMBL/GenBank/DDBJ databases">
        <title>Complete genome sequence of a mangrove-derived Streptomyces xiamenensis.</title>
        <authorList>
            <person name="Xu J."/>
        </authorList>
    </citation>
    <scope>NUCLEOTIDE SEQUENCE</scope>
    <source>
        <strain evidence="1">318</strain>
    </source>
</reference>